<sequence>MHPQPSRWRPETKGLSGESMLARQDHRVSSVETFEVPGSGQQVFVDLSLPRRPVVTELRAFVDFEPVVDEHPEATNAASLYLLDADSGH</sequence>
<reference evidence="2 3" key="1">
    <citation type="submission" date="2019-02" db="EMBL/GenBank/DDBJ databases">
        <title>Deep-cultivation of Planctomycetes and their phenomic and genomic characterization uncovers novel biology.</title>
        <authorList>
            <person name="Wiegand S."/>
            <person name="Jogler M."/>
            <person name="Boedeker C."/>
            <person name="Pinto D."/>
            <person name="Vollmers J."/>
            <person name="Rivas-Marin E."/>
            <person name="Kohn T."/>
            <person name="Peeters S.H."/>
            <person name="Heuer A."/>
            <person name="Rast P."/>
            <person name="Oberbeckmann S."/>
            <person name="Bunk B."/>
            <person name="Jeske O."/>
            <person name="Meyerdierks A."/>
            <person name="Storesund J.E."/>
            <person name="Kallscheuer N."/>
            <person name="Luecker S."/>
            <person name="Lage O.M."/>
            <person name="Pohl T."/>
            <person name="Merkel B.J."/>
            <person name="Hornburger P."/>
            <person name="Mueller R.-W."/>
            <person name="Bruemmer F."/>
            <person name="Labrenz M."/>
            <person name="Spormann A.M."/>
            <person name="Op den Camp H."/>
            <person name="Overmann J."/>
            <person name="Amann R."/>
            <person name="Jetten M.S.M."/>
            <person name="Mascher T."/>
            <person name="Medema M.H."/>
            <person name="Devos D.P."/>
            <person name="Kaster A.-K."/>
            <person name="Ovreas L."/>
            <person name="Rohde M."/>
            <person name="Galperin M.Y."/>
            <person name="Jogler C."/>
        </authorList>
    </citation>
    <scope>NUCLEOTIDE SEQUENCE [LARGE SCALE GENOMIC DNA]</scope>
    <source>
        <strain evidence="2 3">Poly30</strain>
    </source>
</reference>
<name>A0A518EVB3_9BACT</name>
<proteinExistence type="predicted"/>
<dbReference type="AlphaFoldDB" id="A0A518EVB3"/>
<keyword evidence="3" id="KW-1185">Reference proteome</keyword>
<dbReference type="EMBL" id="CP036434">
    <property type="protein sequence ID" value="QDV08027.1"/>
    <property type="molecule type" value="Genomic_DNA"/>
</dbReference>
<feature type="region of interest" description="Disordered" evidence="1">
    <location>
        <begin position="1"/>
        <end position="22"/>
    </location>
</feature>
<organism evidence="2 3">
    <name type="scientific">Saltatorellus ferox</name>
    <dbReference type="NCBI Taxonomy" id="2528018"/>
    <lineage>
        <taxon>Bacteria</taxon>
        <taxon>Pseudomonadati</taxon>
        <taxon>Planctomycetota</taxon>
        <taxon>Planctomycetia</taxon>
        <taxon>Planctomycetia incertae sedis</taxon>
        <taxon>Saltatorellus</taxon>
    </lineage>
</organism>
<dbReference type="Proteomes" id="UP000320390">
    <property type="component" value="Chromosome"/>
</dbReference>
<accession>A0A518EVB3</accession>
<gene>
    <name evidence="2" type="ORF">Poly30_35630</name>
</gene>
<evidence type="ECO:0000256" key="1">
    <source>
        <dbReference type="SAM" id="MobiDB-lite"/>
    </source>
</evidence>
<protein>
    <submittedName>
        <fullName evidence="2">Uncharacterized protein</fullName>
    </submittedName>
</protein>
<evidence type="ECO:0000313" key="2">
    <source>
        <dbReference type="EMBL" id="QDV08027.1"/>
    </source>
</evidence>
<evidence type="ECO:0000313" key="3">
    <source>
        <dbReference type="Proteomes" id="UP000320390"/>
    </source>
</evidence>